<feature type="compositionally biased region" description="Basic and acidic residues" evidence="1">
    <location>
        <begin position="38"/>
        <end position="75"/>
    </location>
</feature>
<accession>A0A4C1YS14</accession>
<protein>
    <submittedName>
        <fullName evidence="2">Uncharacterized protein</fullName>
    </submittedName>
</protein>
<proteinExistence type="predicted"/>
<keyword evidence="3" id="KW-1185">Reference proteome</keyword>
<sequence length="93" mass="10826">MGTRFPSVTTVVSSPQPSLTYHDGLKVQPLHSEIKRLWRKEEEKKKTEKDPRSTEPRTKKLAANREVRVVRDVKARSPASVGRRRRLPARRLR</sequence>
<dbReference type="AlphaFoldDB" id="A0A4C1YS14"/>
<evidence type="ECO:0000313" key="2">
    <source>
        <dbReference type="EMBL" id="GBP79281.1"/>
    </source>
</evidence>
<evidence type="ECO:0000256" key="1">
    <source>
        <dbReference type="SAM" id="MobiDB-lite"/>
    </source>
</evidence>
<feature type="region of interest" description="Disordered" evidence="1">
    <location>
        <begin position="38"/>
        <end position="93"/>
    </location>
</feature>
<dbReference type="EMBL" id="BGZK01001407">
    <property type="protein sequence ID" value="GBP79281.1"/>
    <property type="molecule type" value="Genomic_DNA"/>
</dbReference>
<comment type="caution">
    <text evidence="2">The sequence shown here is derived from an EMBL/GenBank/DDBJ whole genome shotgun (WGS) entry which is preliminary data.</text>
</comment>
<gene>
    <name evidence="2" type="ORF">EVAR_98785_1</name>
</gene>
<reference evidence="2 3" key="1">
    <citation type="journal article" date="2019" name="Commun. Biol.">
        <title>The bagworm genome reveals a unique fibroin gene that provides high tensile strength.</title>
        <authorList>
            <person name="Kono N."/>
            <person name="Nakamura H."/>
            <person name="Ohtoshi R."/>
            <person name="Tomita M."/>
            <person name="Numata K."/>
            <person name="Arakawa K."/>
        </authorList>
    </citation>
    <scope>NUCLEOTIDE SEQUENCE [LARGE SCALE GENOMIC DNA]</scope>
</reference>
<name>A0A4C1YS14_EUMVA</name>
<feature type="compositionally biased region" description="Basic residues" evidence="1">
    <location>
        <begin position="82"/>
        <end position="93"/>
    </location>
</feature>
<organism evidence="2 3">
    <name type="scientific">Eumeta variegata</name>
    <name type="common">Bagworm moth</name>
    <name type="synonym">Eumeta japonica</name>
    <dbReference type="NCBI Taxonomy" id="151549"/>
    <lineage>
        <taxon>Eukaryota</taxon>
        <taxon>Metazoa</taxon>
        <taxon>Ecdysozoa</taxon>
        <taxon>Arthropoda</taxon>
        <taxon>Hexapoda</taxon>
        <taxon>Insecta</taxon>
        <taxon>Pterygota</taxon>
        <taxon>Neoptera</taxon>
        <taxon>Endopterygota</taxon>
        <taxon>Lepidoptera</taxon>
        <taxon>Glossata</taxon>
        <taxon>Ditrysia</taxon>
        <taxon>Tineoidea</taxon>
        <taxon>Psychidae</taxon>
        <taxon>Oiketicinae</taxon>
        <taxon>Eumeta</taxon>
    </lineage>
</organism>
<dbReference type="Proteomes" id="UP000299102">
    <property type="component" value="Unassembled WGS sequence"/>
</dbReference>
<evidence type="ECO:0000313" key="3">
    <source>
        <dbReference type="Proteomes" id="UP000299102"/>
    </source>
</evidence>